<dbReference type="Pfam" id="PF02225">
    <property type="entry name" value="PA"/>
    <property type="match status" value="1"/>
</dbReference>
<accession>A0A9W7GBW8</accession>
<keyword evidence="2" id="KW-0472">Membrane</keyword>
<keyword evidence="5" id="KW-1185">Reference proteome</keyword>
<reference evidence="5" key="1">
    <citation type="journal article" date="2023" name="Commun. Biol.">
        <title>Genome analysis of Parmales, the sister group of diatoms, reveals the evolutionary specialization of diatoms from phago-mixotrophs to photoautotrophs.</title>
        <authorList>
            <person name="Ban H."/>
            <person name="Sato S."/>
            <person name="Yoshikawa S."/>
            <person name="Yamada K."/>
            <person name="Nakamura Y."/>
            <person name="Ichinomiya M."/>
            <person name="Sato N."/>
            <person name="Blanc-Mathieu R."/>
            <person name="Endo H."/>
            <person name="Kuwata A."/>
            <person name="Ogata H."/>
        </authorList>
    </citation>
    <scope>NUCLEOTIDE SEQUENCE [LARGE SCALE GENOMIC DNA]</scope>
</reference>
<feature type="region of interest" description="Disordered" evidence="1">
    <location>
        <begin position="517"/>
        <end position="567"/>
    </location>
</feature>
<evidence type="ECO:0000313" key="5">
    <source>
        <dbReference type="Proteomes" id="UP001165065"/>
    </source>
</evidence>
<keyword evidence="2" id="KW-0812">Transmembrane</keyword>
<organism evidence="4 5">
    <name type="scientific">Triparma columacea</name>
    <dbReference type="NCBI Taxonomy" id="722753"/>
    <lineage>
        <taxon>Eukaryota</taxon>
        <taxon>Sar</taxon>
        <taxon>Stramenopiles</taxon>
        <taxon>Ochrophyta</taxon>
        <taxon>Bolidophyceae</taxon>
        <taxon>Parmales</taxon>
        <taxon>Triparmaceae</taxon>
        <taxon>Triparma</taxon>
    </lineage>
</organism>
<sequence length="567" mass="60024">MEGTIEAGQSDFNPIFTGGLYDLKKAEWIELCNSEWTCHTCQMFDNPSMFPSYYAGSVAVVDVSEVMCFLPLTNTVKFLQERGAAAVVFVNDDEELLTLSNGGFKGEEMEIPSFNIGKAEGDEILQYLEYYPLGKISAVFPDINPHIVIEGGDEDGGENGGEDEGDGDEGDGEVDGDDGDDGGDGGDGDEGSGGGDSSTGTQNYIIWGKIYLMRFFGDEDDASLKPSLQHALASTLGIPEEDISEINLRERRSTLIVTFKVKLEGLAGVEGAEAMEDEVILKLQSAGGDDSLVAEAKEKHVDLGGTGDIWEGVSLNVAKISTSLLKEEETVENINIADETIDVEDEIEDVSKVEEDYGRGGGGAGVATDVIHDNTGLIGSVAVLFSIVLLALGHQFRKKRRRDRLLAVYNSVSSGTQADPEGFTGVVNQIHTVDHDNPGRADGHVVLTARPWKSDMVVAEVEPASTILGGWGWMGETNPEYSKGTVVSVGEAAAGGGVEMRDMGGGGWGTGMAAAAAAPEGRGSGGMLPRPSMGEAGDWTTGRREIWGADTEEEKKPGVQEGKTGGE</sequence>
<feature type="region of interest" description="Disordered" evidence="1">
    <location>
        <begin position="147"/>
        <end position="200"/>
    </location>
</feature>
<feature type="domain" description="PA" evidence="3">
    <location>
        <begin position="53"/>
        <end position="124"/>
    </location>
</feature>
<feature type="compositionally biased region" description="Acidic residues" evidence="1">
    <location>
        <begin position="151"/>
        <end position="190"/>
    </location>
</feature>
<name>A0A9W7GBW8_9STRA</name>
<dbReference type="EMBL" id="BRYA01000133">
    <property type="protein sequence ID" value="GMI40651.1"/>
    <property type="molecule type" value="Genomic_DNA"/>
</dbReference>
<evidence type="ECO:0000256" key="1">
    <source>
        <dbReference type="SAM" id="MobiDB-lite"/>
    </source>
</evidence>
<feature type="compositionally biased region" description="Basic and acidic residues" evidence="1">
    <location>
        <begin position="541"/>
        <end position="567"/>
    </location>
</feature>
<comment type="caution">
    <text evidence="4">The sequence shown here is derived from an EMBL/GenBank/DDBJ whole genome shotgun (WGS) entry which is preliminary data.</text>
</comment>
<evidence type="ECO:0000256" key="2">
    <source>
        <dbReference type="SAM" id="Phobius"/>
    </source>
</evidence>
<dbReference type="InterPro" id="IPR003137">
    <property type="entry name" value="PA_domain"/>
</dbReference>
<feature type="transmembrane region" description="Helical" evidence="2">
    <location>
        <begin position="377"/>
        <end position="396"/>
    </location>
</feature>
<dbReference type="Gene3D" id="3.50.30.30">
    <property type="match status" value="1"/>
</dbReference>
<keyword evidence="2" id="KW-1133">Transmembrane helix</keyword>
<evidence type="ECO:0000313" key="4">
    <source>
        <dbReference type="EMBL" id="GMI40651.1"/>
    </source>
</evidence>
<gene>
    <name evidence="4" type="ORF">TrCOL_g10023</name>
</gene>
<protein>
    <recommendedName>
        <fullName evidence="3">PA domain-containing protein</fullName>
    </recommendedName>
</protein>
<dbReference type="AlphaFoldDB" id="A0A9W7GBW8"/>
<dbReference type="Proteomes" id="UP001165065">
    <property type="component" value="Unassembled WGS sequence"/>
</dbReference>
<evidence type="ECO:0000259" key="3">
    <source>
        <dbReference type="Pfam" id="PF02225"/>
    </source>
</evidence>
<proteinExistence type="predicted"/>